<keyword evidence="1" id="KW-0378">Hydrolase</keyword>
<evidence type="ECO:0000259" key="2">
    <source>
        <dbReference type="Pfam" id="PF20434"/>
    </source>
</evidence>
<gene>
    <name evidence="3" type="ORF">GCM10007977_050720</name>
</gene>
<dbReference type="InterPro" id="IPR050300">
    <property type="entry name" value="GDXG_lipolytic_enzyme"/>
</dbReference>
<name>A0A917TXZ7_9ACTN</name>
<keyword evidence="4" id="KW-1185">Reference proteome</keyword>
<reference evidence="3" key="1">
    <citation type="journal article" date="2014" name="Int. J. Syst. Evol. Microbiol.">
        <title>Complete genome sequence of Corynebacterium casei LMG S-19264T (=DSM 44701T), isolated from a smear-ripened cheese.</title>
        <authorList>
            <consortium name="US DOE Joint Genome Institute (JGI-PGF)"/>
            <person name="Walter F."/>
            <person name="Albersmeier A."/>
            <person name="Kalinowski J."/>
            <person name="Ruckert C."/>
        </authorList>
    </citation>
    <scope>NUCLEOTIDE SEQUENCE</scope>
    <source>
        <strain evidence="3">JCM 19831</strain>
    </source>
</reference>
<dbReference type="Proteomes" id="UP000642070">
    <property type="component" value="Unassembled WGS sequence"/>
</dbReference>
<organism evidence="3 4">
    <name type="scientific">Dactylosporangium sucinum</name>
    <dbReference type="NCBI Taxonomy" id="1424081"/>
    <lineage>
        <taxon>Bacteria</taxon>
        <taxon>Bacillati</taxon>
        <taxon>Actinomycetota</taxon>
        <taxon>Actinomycetes</taxon>
        <taxon>Micromonosporales</taxon>
        <taxon>Micromonosporaceae</taxon>
        <taxon>Dactylosporangium</taxon>
    </lineage>
</organism>
<dbReference type="InterPro" id="IPR029058">
    <property type="entry name" value="AB_hydrolase_fold"/>
</dbReference>
<dbReference type="PANTHER" id="PTHR48081">
    <property type="entry name" value="AB HYDROLASE SUPERFAMILY PROTEIN C4A8.06C"/>
    <property type="match status" value="1"/>
</dbReference>
<dbReference type="GO" id="GO:0016787">
    <property type="term" value="F:hydrolase activity"/>
    <property type="evidence" value="ECO:0007669"/>
    <property type="project" value="UniProtKB-KW"/>
</dbReference>
<dbReference type="InterPro" id="IPR049492">
    <property type="entry name" value="BD-FAE-like_dom"/>
</dbReference>
<reference evidence="3" key="2">
    <citation type="submission" date="2020-09" db="EMBL/GenBank/DDBJ databases">
        <authorList>
            <person name="Sun Q."/>
            <person name="Ohkuma M."/>
        </authorList>
    </citation>
    <scope>NUCLEOTIDE SEQUENCE</scope>
    <source>
        <strain evidence="3">JCM 19831</strain>
    </source>
</reference>
<sequence>MNVDVIVGPDLVADLDLVGELAAAEFAGLGVAGAVREAPDLAAALEGTTGAVVALPGPTAPARRLMTAPGRHAARTVWLDLTATGPQPVAAGSEHHQGREIWGVTWAVRRAVHRLRHPARRIAYGPDAEQWGELRLPAGTGPVPVAVLLHGGFWRSVWGADLMDAMAIDLAERGFAAWNLEYRRPDRHGWAATTADVAAGLAFAGAADARVDPSRLVLFGHSAGGQLAVRAAADAPGAVSVVVSQAGVLDLAEGQRRGIGTGAVAAALRGDEAALAAADPLLRLPLGVPVVVVQGRADGLDLVDMSRRYARAALAAGDRVVRLELAADHFDVIDPRTPAWTATMDAVTKILT</sequence>
<dbReference type="AlphaFoldDB" id="A0A917TXZ7"/>
<proteinExistence type="predicted"/>
<evidence type="ECO:0000256" key="1">
    <source>
        <dbReference type="ARBA" id="ARBA00022801"/>
    </source>
</evidence>
<dbReference type="PANTHER" id="PTHR48081:SF33">
    <property type="entry name" value="KYNURENINE FORMAMIDASE"/>
    <property type="match status" value="1"/>
</dbReference>
<dbReference type="EMBL" id="BMPI01000025">
    <property type="protein sequence ID" value="GGM43023.1"/>
    <property type="molecule type" value="Genomic_DNA"/>
</dbReference>
<evidence type="ECO:0000313" key="3">
    <source>
        <dbReference type="EMBL" id="GGM43023.1"/>
    </source>
</evidence>
<accession>A0A917TXZ7</accession>
<dbReference type="Gene3D" id="3.40.50.1820">
    <property type="entry name" value="alpha/beta hydrolase"/>
    <property type="match status" value="1"/>
</dbReference>
<dbReference type="Pfam" id="PF20434">
    <property type="entry name" value="BD-FAE"/>
    <property type="match status" value="1"/>
</dbReference>
<dbReference type="RefSeq" id="WP_190252420.1">
    <property type="nucleotide sequence ID" value="NZ_BMPI01000025.1"/>
</dbReference>
<evidence type="ECO:0000313" key="4">
    <source>
        <dbReference type="Proteomes" id="UP000642070"/>
    </source>
</evidence>
<feature type="domain" description="BD-FAE-like" evidence="2">
    <location>
        <begin position="139"/>
        <end position="232"/>
    </location>
</feature>
<protein>
    <recommendedName>
        <fullName evidence="2">BD-FAE-like domain-containing protein</fullName>
    </recommendedName>
</protein>
<comment type="caution">
    <text evidence="3">The sequence shown here is derived from an EMBL/GenBank/DDBJ whole genome shotgun (WGS) entry which is preliminary data.</text>
</comment>
<dbReference type="SUPFAM" id="SSF53474">
    <property type="entry name" value="alpha/beta-Hydrolases"/>
    <property type="match status" value="1"/>
</dbReference>